<reference evidence="2" key="1">
    <citation type="submission" date="2017-06" db="EMBL/GenBank/DDBJ databases">
        <title>Genome analysis of Fimbriiglobus ruber SP5, the first member of the order Planctomycetales with confirmed chitinolytic capability.</title>
        <authorList>
            <person name="Ravin N.V."/>
            <person name="Rakitin A.L."/>
            <person name="Ivanova A.A."/>
            <person name="Beletsky A.V."/>
            <person name="Kulichevskaya I.S."/>
            <person name="Mardanov A.V."/>
            <person name="Dedysh S.N."/>
        </authorList>
    </citation>
    <scope>NUCLEOTIDE SEQUENCE [LARGE SCALE GENOMIC DNA]</scope>
    <source>
        <strain evidence="2">SP5</strain>
    </source>
</reference>
<evidence type="ECO:0000313" key="2">
    <source>
        <dbReference type="Proteomes" id="UP000214646"/>
    </source>
</evidence>
<dbReference type="AlphaFoldDB" id="A0A225DHK3"/>
<name>A0A225DHK3_9BACT</name>
<gene>
    <name evidence="1" type="ORF">FRUB_09222</name>
</gene>
<proteinExistence type="predicted"/>
<keyword evidence="2" id="KW-1185">Reference proteome</keyword>
<dbReference type="EMBL" id="NIDE01000017">
    <property type="protein sequence ID" value="OWK36659.1"/>
    <property type="molecule type" value="Genomic_DNA"/>
</dbReference>
<protein>
    <submittedName>
        <fullName evidence="1">Uncharacterized protein</fullName>
    </submittedName>
</protein>
<accession>A0A225DHK3</accession>
<dbReference type="Proteomes" id="UP000214646">
    <property type="component" value="Unassembled WGS sequence"/>
</dbReference>
<comment type="caution">
    <text evidence="1">The sequence shown here is derived from an EMBL/GenBank/DDBJ whole genome shotgun (WGS) entry which is preliminary data.</text>
</comment>
<sequence length="191" mass="21328">MQEVAPGTPGAALCRPLHLTKAAAEGRFGEAITAVRQSRLFKNAARMEEWLGRNLARLRAKYIPLKWSVLSESAERIPGTSIPRSMRLKVGTRQFVIERAEVKRDGTVIGPATKHLGEVAEKASEWAKLSQTDFPISSLASALDQAEAKLIFQPPSPRAMPRNIENWELLIDTTQAVWKVFHAVYTDKPKW</sequence>
<evidence type="ECO:0000313" key="1">
    <source>
        <dbReference type="EMBL" id="OWK36659.1"/>
    </source>
</evidence>
<organism evidence="1 2">
    <name type="scientific">Fimbriiglobus ruber</name>
    <dbReference type="NCBI Taxonomy" id="1908690"/>
    <lineage>
        <taxon>Bacteria</taxon>
        <taxon>Pseudomonadati</taxon>
        <taxon>Planctomycetota</taxon>
        <taxon>Planctomycetia</taxon>
        <taxon>Gemmatales</taxon>
        <taxon>Gemmataceae</taxon>
        <taxon>Fimbriiglobus</taxon>
    </lineage>
</organism>
<dbReference type="RefSeq" id="WP_088259638.1">
    <property type="nucleotide sequence ID" value="NZ_NIDE01000017.1"/>
</dbReference>